<dbReference type="PANTHER" id="PTHR12526:SF638">
    <property type="entry name" value="SPORE COAT PROTEIN SA"/>
    <property type="match status" value="1"/>
</dbReference>
<evidence type="ECO:0000259" key="2">
    <source>
        <dbReference type="Pfam" id="PF13439"/>
    </source>
</evidence>
<dbReference type="Proteomes" id="UP000187735">
    <property type="component" value="Chromosome"/>
</dbReference>
<proteinExistence type="predicted"/>
<dbReference type="PANTHER" id="PTHR12526">
    <property type="entry name" value="GLYCOSYLTRANSFERASE"/>
    <property type="match status" value="1"/>
</dbReference>
<keyword evidence="3" id="KW-0328">Glycosyltransferase</keyword>
<gene>
    <name evidence="3" type="primary">mfpsA_1</name>
    <name evidence="3" type="ORF">Fuma_00160</name>
</gene>
<reference evidence="3 4" key="1">
    <citation type="journal article" date="2016" name="Front. Microbiol.">
        <title>Fuerstia marisgermanicae gen. nov., sp. nov., an Unusual Member of the Phylum Planctomycetes from the German Wadden Sea.</title>
        <authorList>
            <person name="Kohn T."/>
            <person name="Heuer A."/>
            <person name="Jogler M."/>
            <person name="Vollmers J."/>
            <person name="Boedeker C."/>
            <person name="Bunk B."/>
            <person name="Rast P."/>
            <person name="Borchert D."/>
            <person name="Glockner I."/>
            <person name="Freese H.M."/>
            <person name="Klenk H.P."/>
            <person name="Overmann J."/>
            <person name="Kaster A.K."/>
            <person name="Rohde M."/>
            <person name="Wiegand S."/>
            <person name="Jogler C."/>
        </authorList>
    </citation>
    <scope>NUCLEOTIDE SEQUENCE [LARGE SCALE GENOMIC DNA]</scope>
    <source>
        <strain evidence="3 4">NH11</strain>
    </source>
</reference>
<keyword evidence="4" id="KW-1185">Reference proteome</keyword>
<dbReference type="CDD" id="cd03819">
    <property type="entry name" value="GT4_WavL-like"/>
    <property type="match status" value="1"/>
</dbReference>
<dbReference type="SUPFAM" id="SSF53756">
    <property type="entry name" value="UDP-Glycosyltransferase/glycogen phosphorylase"/>
    <property type="match status" value="1"/>
</dbReference>
<dbReference type="EMBL" id="CP017641">
    <property type="protein sequence ID" value="APZ90580.1"/>
    <property type="molecule type" value="Genomic_DNA"/>
</dbReference>
<dbReference type="Pfam" id="PF00534">
    <property type="entry name" value="Glycos_transf_1"/>
    <property type="match status" value="1"/>
</dbReference>
<dbReference type="STRING" id="1891926.Fuma_00160"/>
<dbReference type="EC" id="2.4.1.246" evidence="3"/>
<evidence type="ECO:0000313" key="3">
    <source>
        <dbReference type="EMBL" id="APZ90580.1"/>
    </source>
</evidence>
<dbReference type="Pfam" id="PF13439">
    <property type="entry name" value="Glyco_transf_4"/>
    <property type="match status" value="1"/>
</dbReference>
<accession>A0A1P8W957</accession>
<feature type="domain" description="Glycosyl transferase family 1" evidence="1">
    <location>
        <begin position="210"/>
        <end position="361"/>
    </location>
</feature>
<dbReference type="InterPro" id="IPR028098">
    <property type="entry name" value="Glyco_trans_4-like_N"/>
</dbReference>
<evidence type="ECO:0000313" key="4">
    <source>
        <dbReference type="Proteomes" id="UP000187735"/>
    </source>
</evidence>
<name>A0A1P8W957_9PLAN</name>
<dbReference type="AlphaFoldDB" id="A0A1P8W957"/>
<dbReference type="InterPro" id="IPR001296">
    <property type="entry name" value="Glyco_trans_1"/>
</dbReference>
<dbReference type="KEGG" id="fmr:Fuma_00160"/>
<dbReference type="Gene3D" id="3.40.50.2000">
    <property type="entry name" value="Glycogen Phosphorylase B"/>
    <property type="match status" value="2"/>
</dbReference>
<evidence type="ECO:0000259" key="1">
    <source>
        <dbReference type="Pfam" id="PF00534"/>
    </source>
</evidence>
<protein>
    <submittedName>
        <fullName evidence="3">Mannosylfructose-phosphate synthase</fullName>
        <ecNumber evidence="3">2.4.1.246</ecNumber>
    </submittedName>
</protein>
<sequence length="398" mass="44362">MLSNGGPLDSEFGRPWPERNPLVQSLTIAQLVPQLHNGGVERGTLEINRALVAAGHRSIVISGGGQMVTQLECEGGEHVEMQIWKKSPRTLRSVGQLRRWMQQVKPDAVHARSRIPAWVTWLAWRKLPVPTRPRYLTTVHGLNRPNAYSRIMTSGERVIAVSNTCRDVLLKNYPGVDPQKITVVHRGVDPTEFPYGYQPSSQWLTNWYQQYPQLKGQFVACVPGRVTRLKGHFDFLKALRILADRDVKVCGVIAGGEDPRRKIYACELRAMVEDLQLQDRIVFTGHRSDIRDVIVACDAVISTTAEPPESFGRAVLESVRLGKITLGYNHGGVGEVLSTVFPDGLIPLRDIAALADRLQAAKAGNISLPTENSSFLLEKMQSDTLKIYHELCSESRHA</sequence>
<dbReference type="GO" id="GO:0103011">
    <property type="term" value="F:mannosylfructose-phosphate synthase activity"/>
    <property type="evidence" value="ECO:0007669"/>
    <property type="project" value="UniProtKB-EC"/>
</dbReference>
<feature type="domain" description="Glycosyltransferase subfamily 4-like N-terminal" evidence="2">
    <location>
        <begin position="38"/>
        <end position="191"/>
    </location>
</feature>
<keyword evidence="3" id="KW-0808">Transferase</keyword>
<organism evidence="3 4">
    <name type="scientific">Fuerstiella marisgermanici</name>
    <dbReference type="NCBI Taxonomy" id="1891926"/>
    <lineage>
        <taxon>Bacteria</taxon>
        <taxon>Pseudomonadati</taxon>
        <taxon>Planctomycetota</taxon>
        <taxon>Planctomycetia</taxon>
        <taxon>Planctomycetales</taxon>
        <taxon>Planctomycetaceae</taxon>
        <taxon>Fuerstiella</taxon>
    </lineage>
</organism>